<feature type="transmembrane region" description="Helical" evidence="1">
    <location>
        <begin position="47"/>
        <end position="65"/>
    </location>
</feature>
<evidence type="ECO:0000256" key="1">
    <source>
        <dbReference type="SAM" id="Phobius"/>
    </source>
</evidence>
<keyword evidence="1" id="KW-0812">Transmembrane</keyword>
<name>A0ABP5ANH8_9MICO</name>
<evidence type="ECO:0000313" key="2">
    <source>
        <dbReference type="EMBL" id="GAA1916820.1"/>
    </source>
</evidence>
<evidence type="ECO:0000313" key="3">
    <source>
        <dbReference type="Proteomes" id="UP001501343"/>
    </source>
</evidence>
<sequence length="134" mass="13987">MLNFVAVAIASVAGMAVGALWFSKALLGRPWARAAGVELGAATHWSVYLLALVATVVTAVVQALATSFVHESVGGSFLGVALVVAAVGWLGFTAARCAVEYLFEQRPVRLYVIDMGHQLTVVLVMGLVIGLFGI</sequence>
<accession>A0ABP5ANH8</accession>
<comment type="caution">
    <text evidence="2">The sequence shown here is derived from an EMBL/GenBank/DDBJ whole genome shotgun (WGS) entry which is preliminary data.</text>
</comment>
<feature type="transmembrane region" description="Helical" evidence="1">
    <location>
        <begin position="77"/>
        <end position="99"/>
    </location>
</feature>
<keyword evidence="1" id="KW-0472">Membrane</keyword>
<dbReference type="Pfam" id="PF08570">
    <property type="entry name" value="DUF1761"/>
    <property type="match status" value="1"/>
</dbReference>
<organism evidence="2 3">
    <name type="scientific">Microbacterium aoyamense</name>
    <dbReference type="NCBI Taxonomy" id="344166"/>
    <lineage>
        <taxon>Bacteria</taxon>
        <taxon>Bacillati</taxon>
        <taxon>Actinomycetota</taxon>
        <taxon>Actinomycetes</taxon>
        <taxon>Micrococcales</taxon>
        <taxon>Microbacteriaceae</taxon>
        <taxon>Microbacterium</taxon>
    </lineage>
</organism>
<dbReference type="EMBL" id="BAAAOF010000002">
    <property type="protein sequence ID" value="GAA1916820.1"/>
    <property type="molecule type" value="Genomic_DNA"/>
</dbReference>
<keyword evidence="1" id="KW-1133">Transmembrane helix</keyword>
<keyword evidence="3" id="KW-1185">Reference proteome</keyword>
<dbReference type="RefSeq" id="WP_248145400.1">
    <property type="nucleotide sequence ID" value="NZ_BAAAOF010000002.1"/>
</dbReference>
<evidence type="ECO:0008006" key="4">
    <source>
        <dbReference type="Google" id="ProtNLM"/>
    </source>
</evidence>
<feature type="transmembrane region" description="Helical" evidence="1">
    <location>
        <begin position="6"/>
        <end position="27"/>
    </location>
</feature>
<proteinExistence type="predicted"/>
<feature type="transmembrane region" description="Helical" evidence="1">
    <location>
        <begin position="111"/>
        <end position="132"/>
    </location>
</feature>
<reference evidence="3" key="1">
    <citation type="journal article" date="2019" name="Int. J. Syst. Evol. Microbiol.">
        <title>The Global Catalogue of Microorganisms (GCM) 10K type strain sequencing project: providing services to taxonomists for standard genome sequencing and annotation.</title>
        <authorList>
            <consortium name="The Broad Institute Genomics Platform"/>
            <consortium name="The Broad Institute Genome Sequencing Center for Infectious Disease"/>
            <person name="Wu L."/>
            <person name="Ma J."/>
        </authorList>
    </citation>
    <scope>NUCLEOTIDE SEQUENCE [LARGE SCALE GENOMIC DNA]</scope>
    <source>
        <strain evidence="3">JCM 14900</strain>
    </source>
</reference>
<dbReference type="Proteomes" id="UP001501343">
    <property type="component" value="Unassembled WGS sequence"/>
</dbReference>
<dbReference type="InterPro" id="IPR013879">
    <property type="entry name" value="DUF1761"/>
</dbReference>
<gene>
    <name evidence="2" type="ORF">GCM10009775_06570</name>
</gene>
<protein>
    <recommendedName>
        <fullName evidence="4">DUF1761 domain-containing protein</fullName>
    </recommendedName>
</protein>